<name>A0A7R6SXT4_9BACT</name>
<dbReference type="AlphaFoldDB" id="A0A7R6SXT4"/>
<proteinExistence type="predicted"/>
<dbReference type="Proteomes" id="UP000595564">
    <property type="component" value="Chromosome"/>
</dbReference>
<dbReference type="RefSeq" id="WP_201328164.1">
    <property type="nucleotide sequence ID" value="NZ_AP017470.1"/>
</dbReference>
<evidence type="ECO:0000256" key="1">
    <source>
        <dbReference type="SAM" id="Coils"/>
    </source>
</evidence>
<dbReference type="Pfam" id="PF17253">
    <property type="entry name" value="DUF5320"/>
    <property type="match status" value="1"/>
</dbReference>
<reference evidence="2 3" key="1">
    <citation type="journal article" date="2012" name="Extremophiles">
        <title>Thermotomaculum hydrothermale gen. nov., sp. nov., a novel heterotrophic thermophile within the phylum Acidobacteria from a deep-sea hydrothermal vent chimney in the Southern Okinawa Trough.</title>
        <authorList>
            <person name="Izumi H."/>
            <person name="Nunoura T."/>
            <person name="Miyazaki M."/>
            <person name="Mino S."/>
            <person name="Toki T."/>
            <person name="Takai K."/>
            <person name="Sako Y."/>
            <person name="Sawabe T."/>
            <person name="Nakagawa S."/>
        </authorList>
    </citation>
    <scope>NUCLEOTIDE SEQUENCE [LARGE SCALE GENOMIC DNA]</scope>
    <source>
        <strain evidence="2 3">AC55</strain>
    </source>
</reference>
<evidence type="ECO:0008006" key="4">
    <source>
        <dbReference type="Google" id="ProtNLM"/>
    </source>
</evidence>
<evidence type="ECO:0000313" key="3">
    <source>
        <dbReference type="Proteomes" id="UP000595564"/>
    </source>
</evidence>
<keyword evidence="3" id="KW-1185">Reference proteome</keyword>
<dbReference type="InterPro" id="IPR035205">
    <property type="entry name" value="DUF5320"/>
</dbReference>
<dbReference type="KEGG" id="thyd:TTHT_0205"/>
<dbReference type="EMBL" id="AP017470">
    <property type="protein sequence ID" value="BBB31831.1"/>
    <property type="molecule type" value="Genomic_DNA"/>
</dbReference>
<accession>A0A7R6SXT4</accession>
<keyword evidence="1" id="KW-0175">Coiled coil</keyword>
<protein>
    <recommendedName>
        <fullName evidence="4">Cytoplasmic protein</fullName>
    </recommendedName>
</protein>
<evidence type="ECO:0000313" key="2">
    <source>
        <dbReference type="EMBL" id="BBB31831.1"/>
    </source>
</evidence>
<feature type="coiled-coil region" evidence="1">
    <location>
        <begin position="70"/>
        <end position="97"/>
    </location>
</feature>
<organism evidence="2 3">
    <name type="scientific">Thermotomaculum hydrothermale</name>
    <dbReference type="NCBI Taxonomy" id="981385"/>
    <lineage>
        <taxon>Bacteria</taxon>
        <taxon>Pseudomonadati</taxon>
        <taxon>Acidobacteriota</taxon>
        <taxon>Holophagae</taxon>
        <taxon>Thermotomaculales</taxon>
        <taxon>Thermotomaculaceae</taxon>
        <taxon>Thermotomaculum</taxon>
    </lineage>
</organism>
<gene>
    <name evidence="2" type="ORF">TTHT_0205</name>
</gene>
<sequence>MPFGDGTGPLGQGPMTGRGLGYCAGNNAPGRFGGFGRGFGYGRGWGRGFGRGFGRGWGYRWYGNAPVDEKTALENRLRFLEEELKYTRERLKEIGEDSE</sequence>